<evidence type="ECO:0000259" key="1">
    <source>
        <dbReference type="Pfam" id="PF24476"/>
    </source>
</evidence>
<accession>A0A8H5ZSJ1</accession>
<dbReference type="PANTHER" id="PTHR35186:SF4">
    <property type="entry name" value="PRION-INHIBITION AND PROPAGATION HELO DOMAIN-CONTAINING PROTEIN"/>
    <property type="match status" value="1"/>
</dbReference>
<dbReference type="OMA" id="RECYEAR"/>
<dbReference type="Proteomes" id="UP000624244">
    <property type="component" value="Unassembled WGS sequence"/>
</dbReference>
<dbReference type="Pfam" id="PF24476">
    <property type="entry name" value="DUF7580"/>
    <property type="match status" value="1"/>
</dbReference>
<evidence type="ECO:0000313" key="2">
    <source>
        <dbReference type="EMBL" id="KAF5854436.1"/>
    </source>
</evidence>
<reference evidence="2" key="1">
    <citation type="submission" date="2019-11" db="EMBL/GenBank/DDBJ databases">
        <title>Bipolaris sorokiniana Genome sequencing.</title>
        <authorList>
            <person name="Wang H."/>
        </authorList>
    </citation>
    <scope>NUCLEOTIDE SEQUENCE</scope>
</reference>
<dbReference type="InterPro" id="IPR056002">
    <property type="entry name" value="DUF7580"/>
</dbReference>
<dbReference type="AlphaFoldDB" id="A0A8H5ZSJ1"/>
<gene>
    <name evidence="2" type="ORF">GGP41_007241</name>
</gene>
<comment type="caution">
    <text evidence="2">The sequence shown here is derived from an EMBL/GenBank/DDBJ whole genome shotgun (WGS) entry which is preliminary data.</text>
</comment>
<feature type="domain" description="DUF7580" evidence="1">
    <location>
        <begin position="365"/>
        <end position="613"/>
    </location>
</feature>
<evidence type="ECO:0000313" key="3">
    <source>
        <dbReference type="Proteomes" id="UP000624244"/>
    </source>
</evidence>
<dbReference type="PANTHER" id="PTHR35186">
    <property type="entry name" value="ANK_REP_REGION DOMAIN-CONTAINING PROTEIN"/>
    <property type="match status" value="1"/>
</dbReference>
<protein>
    <recommendedName>
        <fullName evidence="1">DUF7580 domain-containing protein</fullName>
    </recommendedName>
</protein>
<sequence length="623" mass="70594">MSGLEIAGLAVGVLPILFEVVKSYSIIRDKIRTFRRCNQELEDVFVEFKAIRVIFLNEVRLLLRSTQNKKQAELDLEECNNRRWANQETEDRFRAVLQDNYDACREIIQHISRFLEEIASELENFDPFLSQKLPTESLRTVYKRLSKPLKFTFNKSRYEKCLTSLRDRNSELISLRSQVVAIEQQEVPSGVCIQHAPLPGRFKTIQTVSRKLHESLCGVWRCNQPTHCGHDAKLCLDADVKHDVTLDLAISCRESSYVNSSSSLPESTIWLFVQSTSTSADTLPNTPKTQENIDMCSELALELLNPAISSSSKTLKKKASCDLSKDSAPKKKARRVQFQVSTSPLPTKVPNADVPGTLFTFGVDLCKTKSICDYLRECYEARLLKSAKECIGYLESAQMYKHLFYLKERAAKPQLDSSAASTISTIQDALRQEVYDALQPEDRLKLAHRLAVATLQYNDTPWLPERWRLGDLSYLGSRSSFNVEALKTLHFNSQISRPATIADGQMEGLQQGTGTISEQTRYGINNTTLFFLGVAMLEIAYWMPIEEKMTKMDENNPVFAARRLVLDRGAPLGPEYQRIAQKCLECNFGFGNKLSNKGLQSAVYNDVVCQLDGMIERLEKLSV</sequence>
<organism evidence="2 3">
    <name type="scientific">Cochliobolus sativus</name>
    <name type="common">Common root rot and spot blotch fungus</name>
    <name type="synonym">Bipolaris sorokiniana</name>
    <dbReference type="NCBI Taxonomy" id="45130"/>
    <lineage>
        <taxon>Eukaryota</taxon>
        <taxon>Fungi</taxon>
        <taxon>Dikarya</taxon>
        <taxon>Ascomycota</taxon>
        <taxon>Pezizomycotina</taxon>
        <taxon>Dothideomycetes</taxon>
        <taxon>Pleosporomycetidae</taxon>
        <taxon>Pleosporales</taxon>
        <taxon>Pleosporineae</taxon>
        <taxon>Pleosporaceae</taxon>
        <taxon>Bipolaris</taxon>
    </lineage>
</organism>
<dbReference type="EMBL" id="WNKQ01000001">
    <property type="protein sequence ID" value="KAF5854436.1"/>
    <property type="molecule type" value="Genomic_DNA"/>
</dbReference>
<name>A0A8H5ZSJ1_COCSA</name>
<proteinExistence type="predicted"/>